<evidence type="ECO:0000256" key="8">
    <source>
        <dbReference type="ARBA" id="ARBA00022840"/>
    </source>
</evidence>
<dbReference type="PANTHER" id="PTHR43071">
    <property type="entry name" value="2-AMINO-4-HYDROXY-6-HYDROXYMETHYLDIHYDROPTERIDINE PYROPHOSPHOKINASE"/>
    <property type="match status" value="1"/>
</dbReference>
<evidence type="ECO:0000256" key="4">
    <source>
        <dbReference type="ARBA" id="ARBA00016218"/>
    </source>
</evidence>
<evidence type="ECO:0000313" key="14">
    <source>
        <dbReference type="EMBL" id="MBN7817829.1"/>
    </source>
</evidence>
<evidence type="ECO:0000256" key="11">
    <source>
        <dbReference type="ARBA" id="ARBA00029766"/>
    </source>
</evidence>
<keyword evidence="6" id="KW-0547">Nucleotide-binding</keyword>
<gene>
    <name evidence="14" type="primary">folK</name>
    <name evidence="14" type="ORF">J0A69_20470</name>
</gene>
<dbReference type="Pfam" id="PF01288">
    <property type="entry name" value="HPPK"/>
    <property type="match status" value="1"/>
</dbReference>
<comment type="caution">
    <text evidence="14">The sequence shown here is derived from an EMBL/GenBank/DDBJ whole genome shotgun (WGS) entry which is preliminary data.</text>
</comment>
<keyword evidence="9" id="KW-0289">Folate biosynthesis</keyword>
<dbReference type="CDD" id="cd00483">
    <property type="entry name" value="HPPK"/>
    <property type="match status" value="1"/>
</dbReference>
<evidence type="ECO:0000256" key="1">
    <source>
        <dbReference type="ARBA" id="ARBA00005051"/>
    </source>
</evidence>
<proteinExistence type="inferred from homology"/>
<evidence type="ECO:0000313" key="15">
    <source>
        <dbReference type="Proteomes" id="UP000664480"/>
    </source>
</evidence>
<evidence type="ECO:0000256" key="12">
    <source>
        <dbReference type="ARBA" id="ARBA00033413"/>
    </source>
</evidence>
<protein>
    <recommendedName>
        <fullName evidence="4">2-amino-4-hydroxy-6-hydroxymethyldihydropteridine pyrophosphokinase</fullName>
        <ecNumber evidence="3">2.7.6.3</ecNumber>
    </recommendedName>
    <alternativeName>
        <fullName evidence="11">6-hydroxymethyl-7,8-dihydropterin pyrophosphokinase</fullName>
    </alternativeName>
    <alternativeName>
        <fullName evidence="12">7,8-dihydro-6-hydroxymethylpterin-pyrophosphokinase</fullName>
    </alternativeName>
</protein>
<dbReference type="InterPro" id="IPR000550">
    <property type="entry name" value="Hppk"/>
</dbReference>
<evidence type="ECO:0000256" key="2">
    <source>
        <dbReference type="ARBA" id="ARBA00005810"/>
    </source>
</evidence>
<reference evidence="14 15" key="1">
    <citation type="submission" date="2021-03" db="EMBL/GenBank/DDBJ databases">
        <title>novel species isolated from a fishpond in China.</title>
        <authorList>
            <person name="Lu H."/>
            <person name="Cai Z."/>
        </authorList>
    </citation>
    <scope>NUCLEOTIDE SEQUENCE [LARGE SCALE GENOMIC DNA]</scope>
    <source>
        <strain evidence="14 15">YJ13C</strain>
    </source>
</reference>
<keyword evidence="8" id="KW-0067">ATP-binding</keyword>
<evidence type="ECO:0000256" key="5">
    <source>
        <dbReference type="ARBA" id="ARBA00022679"/>
    </source>
</evidence>
<name>A0ABS3CMV0_9BACT</name>
<dbReference type="PANTHER" id="PTHR43071:SF1">
    <property type="entry name" value="2-AMINO-4-HYDROXY-6-HYDROXYMETHYLDIHYDROPTERIDINE PYROPHOSPHOKINASE"/>
    <property type="match status" value="1"/>
</dbReference>
<comment type="pathway">
    <text evidence="1">Cofactor biosynthesis; tetrahydrofolate biosynthesis; 2-amino-4-hydroxy-6-hydroxymethyl-7,8-dihydropteridine diphosphate from 7,8-dihydroneopterin triphosphate: step 4/4.</text>
</comment>
<dbReference type="Gene3D" id="3.30.70.560">
    <property type="entry name" value="7,8-Dihydro-6-hydroxymethylpterin-pyrophosphokinase HPPK"/>
    <property type="match status" value="1"/>
</dbReference>
<keyword evidence="7" id="KW-0418">Kinase</keyword>
<evidence type="ECO:0000256" key="3">
    <source>
        <dbReference type="ARBA" id="ARBA00013253"/>
    </source>
</evidence>
<evidence type="ECO:0000256" key="10">
    <source>
        <dbReference type="ARBA" id="ARBA00029409"/>
    </source>
</evidence>
<comment type="similarity">
    <text evidence="2">Belongs to the HPPK family.</text>
</comment>
<evidence type="ECO:0000256" key="9">
    <source>
        <dbReference type="ARBA" id="ARBA00022909"/>
    </source>
</evidence>
<sequence>MLSKVTLILGGNKGDRERLLKSAVDKVLLQGNLIKASLVYETEAWGGIAKGPFLNQVMQVETEKNPLEFLVFIQSIETELGRKRDDHWGDRTMDIDILFWGEMVIDAPQLKIPHPFIQDRKFVLIPLNEICSEFYHPVIRKSIHELLIECQDPSEVIPYKK</sequence>
<dbReference type="InterPro" id="IPR035907">
    <property type="entry name" value="Hppk_sf"/>
</dbReference>
<dbReference type="NCBIfam" id="TIGR01498">
    <property type="entry name" value="folK"/>
    <property type="match status" value="1"/>
</dbReference>
<organism evidence="14 15">
    <name type="scientific">Algoriphagus pacificus</name>
    <dbReference type="NCBI Taxonomy" id="2811234"/>
    <lineage>
        <taxon>Bacteria</taxon>
        <taxon>Pseudomonadati</taxon>
        <taxon>Bacteroidota</taxon>
        <taxon>Cytophagia</taxon>
        <taxon>Cytophagales</taxon>
        <taxon>Cyclobacteriaceae</taxon>
        <taxon>Algoriphagus</taxon>
    </lineage>
</organism>
<accession>A0ABS3CMV0</accession>
<evidence type="ECO:0000259" key="13">
    <source>
        <dbReference type="Pfam" id="PF01288"/>
    </source>
</evidence>
<keyword evidence="5 14" id="KW-0808">Transferase</keyword>
<comment type="function">
    <text evidence="10">Catalyzes the transfer of pyrophosphate from adenosine triphosphate (ATP) to 6-hydroxymethyl-7,8-dihydropterin, an enzymatic step in folate biosynthesis pathway.</text>
</comment>
<dbReference type="EC" id="2.7.6.3" evidence="3"/>
<feature type="domain" description="7,8-dihydro-6-hydroxymethylpterin-pyrophosphokinase" evidence="13">
    <location>
        <begin position="7"/>
        <end position="131"/>
    </location>
</feature>
<evidence type="ECO:0000256" key="7">
    <source>
        <dbReference type="ARBA" id="ARBA00022777"/>
    </source>
</evidence>
<dbReference type="SUPFAM" id="SSF55083">
    <property type="entry name" value="6-hydroxymethyl-7,8-dihydropterin pyrophosphokinase, HPPK"/>
    <property type="match status" value="1"/>
</dbReference>
<dbReference type="EMBL" id="JAFKCU010000007">
    <property type="protein sequence ID" value="MBN7817829.1"/>
    <property type="molecule type" value="Genomic_DNA"/>
</dbReference>
<dbReference type="Proteomes" id="UP000664480">
    <property type="component" value="Unassembled WGS sequence"/>
</dbReference>
<evidence type="ECO:0000256" key="6">
    <source>
        <dbReference type="ARBA" id="ARBA00022741"/>
    </source>
</evidence>
<keyword evidence="15" id="KW-1185">Reference proteome</keyword>
<dbReference type="GO" id="GO:0003848">
    <property type="term" value="F:2-amino-4-hydroxy-6-hydroxymethyldihydropteridine diphosphokinase activity"/>
    <property type="evidence" value="ECO:0007669"/>
    <property type="project" value="UniProtKB-EC"/>
</dbReference>